<dbReference type="OMA" id="MEPCLEL"/>
<proteinExistence type="predicted"/>
<evidence type="ECO:0000313" key="3">
    <source>
        <dbReference type="Proteomes" id="UP000011750"/>
    </source>
</evidence>
<dbReference type="EnsemblPlants" id="Bra036890.1">
    <property type="protein sequence ID" value="Bra036890.1-P"/>
    <property type="gene ID" value="Bra036890"/>
</dbReference>
<reference evidence="2 3" key="1">
    <citation type="journal article" date="2011" name="Nat. Genet.">
        <title>The genome of the mesopolyploid crop species Brassica rapa.</title>
        <authorList>
            <consortium name="Brassica rapa Genome Sequencing Project Consortium"/>
            <person name="Wang X."/>
            <person name="Wang H."/>
            <person name="Wang J."/>
            <person name="Sun R."/>
            <person name="Wu J."/>
            <person name="Liu S."/>
            <person name="Bai Y."/>
            <person name="Mun J.H."/>
            <person name="Bancroft I."/>
            <person name="Cheng F."/>
            <person name="Huang S."/>
            <person name="Li X."/>
            <person name="Hua W."/>
            <person name="Wang J."/>
            <person name="Wang X."/>
            <person name="Freeling M."/>
            <person name="Pires J.C."/>
            <person name="Paterson A.H."/>
            <person name="Chalhoub B."/>
            <person name="Wang B."/>
            <person name="Hayward A."/>
            <person name="Sharpe A.G."/>
            <person name="Park B.S."/>
            <person name="Weisshaar B."/>
            <person name="Liu B."/>
            <person name="Li B."/>
            <person name="Liu B."/>
            <person name="Tong C."/>
            <person name="Song C."/>
            <person name="Duran C."/>
            <person name="Peng C."/>
            <person name="Geng C."/>
            <person name="Koh C."/>
            <person name="Lin C."/>
            <person name="Edwards D."/>
            <person name="Mu D."/>
            <person name="Shen D."/>
            <person name="Soumpourou E."/>
            <person name="Li F."/>
            <person name="Fraser F."/>
            <person name="Conant G."/>
            <person name="Lassalle G."/>
            <person name="King G.J."/>
            <person name="Bonnema G."/>
            <person name="Tang H."/>
            <person name="Wang H."/>
            <person name="Belcram H."/>
            <person name="Zhou H."/>
            <person name="Hirakawa H."/>
            <person name="Abe H."/>
            <person name="Guo H."/>
            <person name="Wang H."/>
            <person name="Jin H."/>
            <person name="Parkin I.A."/>
            <person name="Batley J."/>
            <person name="Kim J.S."/>
            <person name="Just J."/>
            <person name="Li J."/>
            <person name="Xu J."/>
            <person name="Deng J."/>
            <person name="Kim J.A."/>
            <person name="Li J."/>
            <person name="Yu J."/>
            <person name="Meng J."/>
            <person name="Wang J."/>
            <person name="Min J."/>
            <person name="Poulain J."/>
            <person name="Wang J."/>
            <person name="Hatakeyama K."/>
            <person name="Wu K."/>
            <person name="Wang L."/>
            <person name="Fang L."/>
            <person name="Trick M."/>
            <person name="Links M.G."/>
            <person name="Zhao M."/>
            <person name="Jin M."/>
            <person name="Ramchiary N."/>
            <person name="Drou N."/>
            <person name="Berkman P.J."/>
            <person name="Cai Q."/>
            <person name="Huang Q."/>
            <person name="Li R."/>
            <person name="Tabata S."/>
            <person name="Cheng S."/>
            <person name="Zhang S."/>
            <person name="Zhang S."/>
            <person name="Huang S."/>
            <person name="Sato S."/>
            <person name="Sun S."/>
            <person name="Kwon S.J."/>
            <person name="Choi S.R."/>
            <person name="Lee T.H."/>
            <person name="Fan W."/>
            <person name="Zhao X."/>
            <person name="Tan X."/>
            <person name="Xu X."/>
            <person name="Wang Y."/>
            <person name="Qiu Y."/>
            <person name="Yin Y."/>
            <person name="Li Y."/>
            <person name="Du Y."/>
            <person name="Liao Y."/>
            <person name="Lim Y."/>
            <person name="Narusaka Y."/>
            <person name="Wang Y."/>
            <person name="Wang Z."/>
            <person name="Li Z."/>
            <person name="Wang Z."/>
            <person name="Xiong Z."/>
            <person name="Zhang Z."/>
        </authorList>
    </citation>
    <scope>NUCLEOTIDE SEQUENCE [LARGE SCALE GENOMIC DNA]</scope>
    <source>
        <strain evidence="2 3">cv. Chiifu-401-42</strain>
    </source>
</reference>
<evidence type="ECO:0000256" key="1">
    <source>
        <dbReference type="SAM" id="MobiDB-lite"/>
    </source>
</evidence>
<dbReference type="InParanoid" id="M4F730"/>
<feature type="region of interest" description="Disordered" evidence="1">
    <location>
        <begin position="33"/>
        <end position="62"/>
    </location>
</feature>
<reference evidence="2 3" key="2">
    <citation type="journal article" date="2018" name="Hortic Res">
        <title>Improved Brassica rapa reference genome by single-molecule sequencing and chromosome conformation capture technologies.</title>
        <authorList>
            <person name="Zhang L."/>
            <person name="Cai X."/>
            <person name="Wu J."/>
            <person name="Liu M."/>
            <person name="Grob S."/>
            <person name="Cheng F."/>
            <person name="Liang J."/>
            <person name="Cai C."/>
            <person name="Liu Z."/>
            <person name="Liu B."/>
            <person name="Wang F."/>
            <person name="Li S."/>
            <person name="Liu F."/>
            <person name="Li X."/>
            <person name="Cheng L."/>
            <person name="Yang W."/>
            <person name="Li M.H."/>
            <person name="Grossniklaus U."/>
            <person name="Zheng H."/>
            <person name="Wang X."/>
        </authorList>
    </citation>
    <scope>NUCLEOTIDE SEQUENCE [LARGE SCALE GENOMIC DNA]</scope>
    <source>
        <strain evidence="2 3">cv. Chiifu-401-42</strain>
    </source>
</reference>
<dbReference type="Gramene" id="Bra036890.1">
    <property type="protein sequence ID" value="Bra036890.1-P"/>
    <property type="gene ID" value="Bra036890"/>
</dbReference>
<feature type="compositionally biased region" description="Basic and acidic residues" evidence="1">
    <location>
        <begin position="134"/>
        <end position="152"/>
    </location>
</feature>
<accession>M4F730</accession>
<feature type="compositionally biased region" description="Basic and acidic residues" evidence="1">
    <location>
        <begin position="49"/>
        <end position="61"/>
    </location>
</feature>
<reference evidence="2" key="3">
    <citation type="submission" date="2023-03" db="UniProtKB">
        <authorList>
            <consortium name="EnsemblPlants"/>
        </authorList>
    </citation>
    <scope>IDENTIFICATION</scope>
    <source>
        <strain evidence="2">cv. Chiifu-401-42</strain>
    </source>
</reference>
<feature type="compositionally biased region" description="Basic and acidic residues" evidence="1">
    <location>
        <begin position="160"/>
        <end position="173"/>
    </location>
</feature>
<evidence type="ECO:0000313" key="2">
    <source>
        <dbReference type="EnsemblPlants" id="Bra036890.1-P"/>
    </source>
</evidence>
<feature type="region of interest" description="Disordered" evidence="1">
    <location>
        <begin position="125"/>
        <end position="189"/>
    </location>
</feature>
<dbReference type="Proteomes" id="UP000011750">
    <property type="component" value="Chromosome A01"/>
</dbReference>
<dbReference type="HOGENOM" id="CLU_1436320_0_0_1"/>
<name>M4F730_BRACM</name>
<dbReference type="AlphaFoldDB" id="M4F730"/>
<protein>
    <submittedName>
        <fullName evidence="2">Uncharacterized protein</fullName>
    </submittedName>
</protein>
<sequence length="189" mass="21304">MRRLKRKEHMSAKSHEKFIPSAILLRDRGTVMIREDGTRSPATLPRYESSQRRSDTRKENPSLDLDTLMASENVENMVMTREDENEVDKLVDEFGDVVTDDNMSQNDDLLVDEPGYDAEIIDAISQLPPENSEDQMKKKISGRDKRAGEGRHSGLPSGADLKKKVPRSPDVKGARASKKLNAMREKPSP</sequence>
<keyword evidence="3" id="KW-1185">Reference proteome</keyword>
<organism evidence="2 3">
    <name type="scientific">Brassica campestris</name>
    <name type="common">Field mustard</name>
    <dbReference type="NCBI Taxonomy" id="3711"/>
    <lineage>
        <taxon>Eukaryota</taxon>
        <taxon>Viridiplantae</taxon>
        <taxon>Streptophyta</taxon>
        <taxon>Embryophyta</taxon>
        <taxon>Tracheophyta</taxon>
        <taxon>Spermatophyta</taxon>
        <taxon>Magnoliopsida</taxon>
        <taxon>eudicotyledons</taxon>
        <taxon>Gunneridae</taxon>
        <taxon>Pentapetalae</taxon>
        <taxon>rosids</taxon>
        <taxon>malvids</taxon>
        <taxon>Brassicales</taxon>
        <taxon>Brassicaceae</taxon>
        <taxon>Brassiceae</taxon>
        <taxon>Brassica</taxon>
    </lineage>
</organism>